<dbReference type="AlphaFoldDB" id="A0AAV9PS93"/>
<keyword evidence="2" id="KW-1185">Reference proteome</keyword>
<protein>
    <recommendedName>
        <fullName evidence="3">Chromo domain-containing protein</fullName>
    </recommendedName>
</protein>
<reference evidence="1 2" key="1">
    <citation type="submission" date="2023-06" db="EMBL/GenBank/DDBJ databases">
        <title>Black Yeasts Isolated from many extreme environments.</title>
        <authorList>
            <person name="Coleine C."/>
            <person name="Stajich J.E."/>
            <person name="Selbmann L."/>
        </authorList>
    </citation>
    <scope>NUCLEOTIDE SEQUENCE [LARGE SCALE GENOMIC DNA]</scope>
    <source>
        <strain evidence="1 2">CCFEE 5887</strain>
    </source>
</reference>
<gene>
    <name evidence="1" type="ORF">LTR25_011054</name>
</gene>
<comment type="caution">
    <text evidence="1">The sequence shown here is derived from an EMBL/GenBank/DDBJ whole genome shotgun (WGS) entry which is preliminary data.</text>
</comment>
<dbReference type="Proteomes" id="UP001345827">
    <property type="component" value="Unassembled WGS sequence"/>
</dbReference>
<evidence type="ECO:0000313" key="1">
    <source>
        <dbReference type="EMBL" id="KAK5527605.1"/>
    </source>
</evidence>
<proteinExistence type="predicted"/>
<sequence>MTSPLSDFGRLTFKENQDDKHILGNPDSSGGHKRIETQQILPVENWQPDVLITTYNSDLGDVEFYISADEELTAVILDDQLCSIFRKHFSILPKQVLPLPFMLYILQQLDNQYLSLATLVDELVELELTRLRSRRLGKSGMDHRISGNEFSLTILRRVKDGDTLIYRVVPINVDGGEGLVGNPVAPVPGKIMRVEMCEDQPAQLSFTLWYLFRHENRTWLDHEDLTNFGDFNDCVYFQVRQEGAENGHILDIPAEIKISPWDVKWEAEWEEIWDRRTKLVTSIEDSSRHL</sequence>
<evidence type="ECO:0008006" key="3">
    <source>
        <dbReference type="Google" id="ProtNLM"/>
    </source>
</evidence>
<accession>A0AAV9PS93</accession>
<evidence type="ECO:0000313" key="2">
    <source>
        <dbReference type="Proteomes" id="UP001345827"/>
    </source>
</evidence>
<dbReference type="EMBL" id="JAXLQG010000041">
    <property type="protein sequence ID" value="KAK5527605.1"/>
    <property type="molecule type" value="Genomic_DNA"/>
</dbReference>
<organism evidence="1 2">
    <name type="scientific">Vermiconidia calcicola</name>
    <dbReference type="NCBI Taxonomy" id="1690605"/>
    <lineage>
        <taxon>Eukaryota</taxon>
        <taxon>Fungi</taxon>
        <taxon>Dikarya</taxon>
        <taxon>Ascomycota</taxon>
        <taxon>Pezizomycotina</taxon>
        <taxon>Dothideomycetes</taxon>
        <taxon>Dothideomycetidae</taxon>
        <taxon>Mycosphaerellales</taxon>
        <taxon>Extremaceae</taxon>
        <taxon>Vermiconidia</taxon>
    </lineage>
</organism>
<name>A0AAV9PS93_9PEZI</name>